<comment type="caution">
    <text evidence="2">The sequence shown here is derived from an EMBL/GenBank/DDBJ whole genome shotgun (WGS) entry which is preliminary data.</text>
</comment>
<dbReference type="PANTHER" id="PTHR46579">
    <property type="entry name" value="F5/8 TYPE C DOMAIN-CONTAINING PROTEIN-RELATED"/>
    <property type="match status" value="1"/>
</dbReference>
<protein>
    <submittedName>
        <fullName evidence="2">Uncharacterized protein</fullName>
    </submittedName>
</protein>
<evidence type="ECO:0000313" key="2">
    <source>
        <dbReference type="EMBL" id="CAF1632937.1"/>
    </source>
</evidence>
<accession>A0A816DCI8</accession>
<feature type="region of interest" description="Disordered" evidence="1">
    <location>
        <begin position="1"/>
        <end position="20"/>
    </location>
</feature>
<dbReference type="AlphaFoldDB" id="A0A816DCI8"/>
<evidence type="ECO:0000256" key="1">
    <source>
        <dbReference type="SAM" id="MobiDB-lite"/>
    </source>
</evidence>
<proteinExistence type="predicted"/>
<gene>
    <name evidence="2" type="ORF">XAT740_LOCUS51965</name>
</gene>
<dbReference type="Proteomes" id="UP000663828">
    <property type="component" value="Unassembled WGS sequence"/>
</dbReference>
<keyword evidence="3" id="KW-1185">Reference proteome</keyword>
<reference evidence="2" key="1">
    <citation type="submission" date="2021-02" db="EMBL/GenBank/DDBJ databases">
        <authorList>
            <person name="Nowell W R."/>
        </authorList>
    </citation>
    <scope>NUCLEOTIDE SEQUENCE</scope>
</reference>
<name>A0A816DCI8_ADIRI</name>
<evidence type="ECO:0000313" key="3">
    <source>
        <dbReference type="Proteomes" id="UP000663828"/>
    </source>
</evidence>
<sequence length="924" mass="106048">MRPKATPFKKKEAVKRKNRGHWSAHKYEIIAKRALRNTQLDQSQILNFNNHNTRSSTADDLPTNSSVSVSSDDGIDMLHNDGIINGFPNGHVDETEDGDDAFCNISENFVLNEDEEKEEDHNDEFEDDLTEEQMKFEDDLTEEQMKFADEFITTDTSSTPIRDYDELDVAVALILVKRKHKCTNSLIDDILKLFTVLKVPRIPSTWFKLKSLIKRSEEVNHEQKEMIESTLFFCPECEQESADSNKCTNEHCLSYFNSLLPPHTFMVFDIQQQIEQVLKSINGTDLDLSIQMSRDFPASMCDIHHGQVYKNVLRSLEEESQKRFISLTCNIDGAAVYTSSEQSMWAFTACLNELNRSIRFDMDKIIVFAVSVGRKKPSRKIMQKMLKPIVSSLHKLEQPRLYQISDYSYQMLRVYLIGVSNDKPANSLVQNQPEPNALYGCSKCEIPGKTVAAKLCATPNQSAKISTTYVRIFPTSKGRQPEIRSNARWCDISHAEQNGVRFYTNDRKLHTYGYLGECELSELAFVDRGTTFMSDTLHSVYHGAFKRLLFIWTETSKKESWCLVKALPSIVDDLSKTLYPATTVRVPRTIAKFLKLKANECRVLLLIGYPIFKNYLPDKYYQHLQKLVFGITIGESSEISPEKLEEMDLLLASFVDEFPYNERYIVQTVHCVKHFATTAKDFGPLSNYSTFNYESVIGTNICETKFSQQFLFLLYLRVGCLSSSVHGTKRIGTELSINLQLFTKAYYASIHHCSSSELVPFIDYVKSGKISINKHRLSNESVLEQDFDLLRRFIPTESEIKLMKSIIHNGLVLSTLTSSKSTTFTNACVVYKCHSVTKYGLIKTIFYVESKNLHVLKIQPLQNPYYDTLTINSKTYTNEHIIFGRISDDVFDYVFATDIIEKCCFHKSDRLCYFARFPNLYESS</sequence>
<dbReference type="EMBL" id="CAJNOR010008415">
    <property type="protein sequence ID" value="CAF1632937.1"/>
    <property type="molecule type" value="Genomic_DNA"/>
</dbReference>
<organism evidence="2 3">
    <name type="scientific">Adineta ricciae</name>
    <name type="common">Rotifer</name>
    <dbReference type="NCBI Taxonomy" id="249248"/>
    <lineage>
        <taxon>Eukaryota</taxon>
        <taxon>Metazoa</taxon>
        <taxon>Spiralia</taxon>
        <taxon>Gnathifera</taxon>
        <taxon>Rotifera</taxon>
        <taxon>Eurotatoria</taxon>
        <taxon>Bdelloidea</taxon>
        <taxon>Adinetida</taxon>
        <taxon>Adinetidae</taxon>
        <taxon>Adineta</taxon>
    </lineage>
</organism>
<dbReference type="PANTHER" id="PTHR46579:SF1">
    <property type="entry name" value="F5_8 TYPE C DOMAIN-CONTAINING PROTEIN"/>
    <property type="match status" value="1"/>
</dbReference>